<dbReference type="Pfam" id="PF03465">
    <property type="entry name" value="eRF1_3"/>
    <property type="match status" value="1"/>
</dbReference>
<evidence type="ECO:0000313" key="6">
    <source>
        <dbReference type="EMBL" id="CAL4763802.1"/>
    </source>
</evidence>
<organism evidence="5">
    <name type="scientific">Cladocopium goreaui</name>
    <dbReference type="NCBI Taxonomy" id="2562237"/>
    <lineage>
        <taxon>Eukaryota</taxon>
        <taxon>Sar</taxon>
        <taxon>Alveolata</taxon>
        <taxon>Dinophyceae</taxon>
        <taxon>Suessiales</taxon>
        <taxon>Symbiodiniaceae</taxon>
        <taxon>Cladocopium</taxon>
    </lineage>
</organism>
<feature type="region of interest" description="Disordered" evidence="2">
    <location>
        <begin position="771"/>
        <end position="791"/>
    </location>
</feature>
<dbReference type="InterPro" id="IPR011990">
    <property type="entry name" value="TPR-like_helical_dom_sf"/>
</dbReference>
<dbReference type="SMART" id="SM00028">
    <property type="entry name" value="TPR"/>
    <property type="match status" value="3"/>
</dbReference>
<evidence type="ECO:0000259" key="4">
    <source>
        <dbReference type="Pfam" id="PF03465"/>
    </source>
</evidence>
<dbReference type="EMBL" id="CAMXCT010000275">
    <property type="protein sequence ID" value="CAI3976490.1"/>
    <property type="molecule type" value="Genomic_DNA"/>
</dbReference>
<comment type="caution">
    <text evidence="5">The sequence shown here is derived from an EMBL/GenBank/DDBJ whole genome shotgun (WGS) entry which is preliminary data.</text>
</comment>
<reference evidence="5" key="1">
    <citation type="submission" date="2022-10" db="EMBL/GenBank/DDBJ databases">
        <authorList>
            <person name="Chen Y."/>
            <person name="Dougan E. K."/>
            <person name="Chan C."/>
            <person name="Rhodes N."/>
            <person name="Thang M."/>
        </authorList>
    </citation>
    <scope>NUCLEOTIDE SEQUENCE</scope>
</reference>
<reference evidence="6 7" key="2">
    <citation type="submission" date="2024-05" db="EMBL/GenBank/DDBJ databases">
        <authorList>
            <person name="Chen Y."/>
            <person name="Shah S."/>
            <person name="Dougan E. K."/>
            <person name="Thang M."/>
            <person name="Chan C."/>
        </authorList>
    </citation>
    <scope>NUCLEOTIDE SEQUENCE [LARGE SCALE GENOMIC DNA]</scope>
</reference>
<evidence type="ECO:0000259" key="3">
    <source>
        <dbReference type="Pfam" id="PF03464"/>
    </source>
</evidence>
<evidence type="ECO:0000256" key="1">
    <source>
        <dbReference type="ARBA" id="ARBA00013382"/>
    </source>
</evidence>
<evidence type="ECO:0000313" key="7">
    <source>
        <dbReference type="Proteomes" id="UP001152797"/>
    </source>
</evidence>
<dbReference type="SUPFAM" id="SSF55315">
    <property type="entry name" value="L30e-like"/>
    <property type="match status" value="1"/>
</dbReference>
<feature type="compositionally biased region" description="Acidic residues" evidence="2">
    <location>
        <begin position="771"/>
        <end position="784"/>
    </location>
</feature>
<dbReference type="Gene3D" id="3.30.420.60">
    <property type="entry name" value="eRF1 domain 2"/>
    <property type="match status" value="1"/>
</dbReference>
<dbReference type="Gene3D" id="3.30.1330.30">
    <property type="match status" value="1"/>
</dbReference>
<sequence>MAFCRVWSTTLFRPASQVAPFRRCVLKWPQWSGQKSSLSSVSSATEIAIKHSAGSVLAPDMKEINWDALSKDDVELFQSLQAVVESLGDEATADHPMVEVRDKLATAFRDKAALLKRNWTDEMFQEGEEMNEEKVAEIEAAMASDLGRSGGGLHNGQNLGNALDLVGVYMKNYKLDKADAVLSRCGPFVSQRGGVWMIKWLNHVSTVRMKQSRHMEALEMLYELELYSPYNADEAPEFFATLYRNQAWALKALGRIEEAAIYFSRMATASQNAKGNLDWFDKWDLGKITAAQAFKEGNMEEFFRGREVVEEALQLHMQQEPDDLVMRAKVHDSLAECYLVAEEYPKAEEHYSAAYKLLEQTVGRQSPLFGKQARHAANLQISQGCYAEALPFLGEALAVEASKDAVNISELIELAGVIVNAQQRSPPDTMAKLSSNNSALKRLQQNVKDRGLDGSKDYAILCHKMSLLYLHEGQVDPDALRTRCNKMHDVIIRSILLKKNANNNQTPPVLPPPFPEKMAVHGSGPSADVASEFGVLVIDGGEASLAIAPPNYGQLPGVPLHKVARVQSNIASRTRRGGQSAARFSRTRQLEELEFLRKVAARAAEEFSSVQGLVLGGCANMKHKLVAQLPPLLRRRISCIVSLSCSANWIGLQKAASKVSVARKQHVQRLEGDVVDEFMKCAEASDTSYEWICYGEAETEQALDMGAVKLLLICDDHKNLQKWTKMASSCGSDTTRIQATSDSSAMFCRGYKIGAFLRWPVKPLLEDIQDMDGIEDPEDPENSDSEASTVAPASLENTLPWLRDALQQAGYDETSAEALTIGVEIVLSCDIRTPEERFSDALELLQGQDVPPEVLEEFCLLVGDVLGDAFSDDSWD</sequence>
<dbReference type="EMBL" id="CAMXCT030000275">
    <property type="protein sequence ID" value="CAL4763802.1"/>
    <property type="molecule type" value="Genomic_DNA"/>
</dbReference>
<dbReference type="Pfam" id="PF03464">
    <property type="entry name" value="eRF1_2"/>
    <property type="match status" value="1"/>
</dbReference>
<dbReference type="SUPFAM" id="SSF53137">
    <property type="entry name" value="Translational machinery components"/>
    <property type="match status" value="1"/>
</dbReference>
<dbReference type="PANTHER" id="PTHR10113">
    <property type="entry name" value="PEPTIDE CHAIN RELEASE FACTOR SUBUNIT 1"/>
    <property type="match status" value="1"/>
</dbReference>
<proteinExistence type="predicted"/>
<dbReference type="EMBL" id="CAMXCT020000275">
    <property type="protein sequence ID" value="CAL1129865.1"/>
    <property type="molecule type" value="Genomic_DNA"/>
</dbReference>
<protein>
    <recommendedName>
        <fullName evidence="1">Eukaryotic peptide chain release factor subunit 1</fullName>
    </recommendedName>
</protein>
<keyword evidence="7" id="KW-1185">Reference proteome</keyword>
<dbReference type="InterPro" id="IPR029064">
    <property type="entry name" value="Ribosomal_eL30-like_sf"/>
</dbReference>
<dbReference type="GO" id="GO:0003747">
    <property type="term" value="F:translation release factor activity"/>
    <property type="evidence" value="ECO:0007669"/>
    <property type="project" value="InterPro"/>
</dbReference>
<dbReference type="InterPro" id="IPR019734">
    <property type="entry name" value="TPR_rpt"/>
</dbReference>
<accession>A0A9P1FJ58</accession>
<feature type="domain" description="eRF1" evidence="4">
    <location>
        <begin position="673"/>
        <end position="761"/>
    </location>
</feature>
<dbReference type="AlphaFoldDB" id="A0A9P1FJ58"/>
<name>A0A9P1FJ58_9DINO</name>
<evidence type="ECO:0000313" key="5">
    <source>
        <dbReference type="EMBL" id="CAI3976490.1"/>
    </source>
</evidence>
<dbReference type="OrthoDB" id="429562at2759"/>
<dbReference type="InterPro" id="IPR042226">
    <property type="entry name" value="eFR1_2_sf"/>
</dbReference>
<dbReference type="Proteomes" id="UP001152797">
    <property type="component" value="Unassembled WGS sequence"/>
</dbReference>
<feature type="domain" description="eRF1" evidence="3">
    <location>
        <begin position="533"/>
        <end position="628"/>
    </location>
</feature>
<dbReference type="Gene3D" id="1.25.40.10">
    <property type="entry name" value="Tetratricopeptide repeat domain"/>
    <property type="match status" value="2"/>
</dbReference>
<dbReference type="InterPro" id="IPR005141">
    <property type="entry name" value="eRF1_2"/>
</dbReference>
<evidence type="ECO:0000256" key="2">
    <source>
        <dbReference type="SAM" id="MobiDB-lite"/>
    </source>
</evidence>
<dbReference type="InterPro" id="IPR005142">
    <property type="entry name" value="eRF1_3"/>
</dbReference>
<dbReference type="InterPro" id="IPR004403">
    <property type="entry name" value="Peptide_chain-rel_eRF1/aRF1"/>
</dbReference>
<dbReference type="SUPFAM" id="SSF48452">
    <property type="entry name" value="TPR-like"/>
    <property type="match status" value="2"/>
</dbReference>
<gene>
    <name evidence="5" type="ORF">C1SCF055_LOCUS4703</name>
</gene>